<protein>
    <submittedName>
        <fullName evidence="2">Uncharacterized protein</fullName>
    </submittedName>
</protein>
<dbReference type="RefSeq" id="XP_033458809.1">
    <property type="nucleotide sequence ID" value="XM_033605205.1"/>
</dbReference>
<reference evidence="2" key="3">
    <citation type="submission" date="2025-08" db="UniProtKB">
        <authorList>
            <consortium name="RefSeq"/>
        </authorList>
    </citation>
    <scope>IDENTIFICATION</scope>
    <source>
        <strain evidence="2">CBS 342.82</strain>
    </source>
</reference>
<evidence type="ECO:0000313" key="1">
    <source>
        <dbReference type="Proteomes" id="UP000504637"/>
    </source>
</evidence>
<accession>A0A6J3M1K6</accession>
<keyword evidence="1" id="KW-1185">Reference proteome</keyword>
<reference evidence="2" key="2">
    <citation type="submission" date="2020-04" db="EMBL/GenBank/DDBJ databases">
        <authorList>
            <consortium name="NCBI Genome Project"/>
        </authorList>
    </citation>
    <scope>NUCLEOTIDE SEQUENCE</scope>
    <source>
        <strain evidence="2">CBS 342.82</strain>
    </source>
</reference>
<reference evidence="2" key="1">
    <citation type="submission" date="2020-01" db="EMBL/GenBank/DDBJ databases">
        <authorList>
            <consortium name="DOE Joint Genome Institute"/>
            <person name="Haridas S."/>
            <person name="Albert R."/>
            <person name="Binder M."/>
            <person name="Bloem J."/>
            <person name="Labutti K."/>
            <person name="Salamov A."/>
            <person name="Andreopoulos B."/>
            <person name="Baker S.E."/>
            <person name="Barry K."/>
            <person name="Bills G."/>
            <person name="Bluhm B.H."/>
            <person name="Cannon C."/>
            <person name="Castanera R."/>
            <person name="Culley D.E."/>
            <person name="Daum C."/>
            <person name="Ezra D."/>
            <person name="Gonzalez J.B."/>
            <person name="Henrissat B."/>
            <person name="Kuo A."/>
            <person name="Liang C."/>
            <person name="Lipzen A."/>
            <person name="Lutzoni F."/>
            <person name="Magnuson J."/>
            <person name="Mondo S."/>
            <person name="Nolan M."/>
            <person name="Ohm R."/>
            <person name="Pangilinan J."/>
            <person name="Park H.-J."/>
            <person name="Ramirez L."/>
            <person name="Alfaro M."/>
            <person name="Sun H."/>
            <person name="Tritt A."/>
            <person name="Yoshinaga Y."/>
            <person name="Zwiers L.-H."/>
            <person name="Turgeon B.G."/>
            <person name="Goodwin S.B."/>
            <person name="Spatafora J.W."/>
            <person name="Crous P.W."/>
            <person name="Grigoriev I.V."/>
        </authorList>
    </citation>
    <scope>NUCLEOTIDE SEQUENCE</scope>
    <source>
        <strain evidence="2">CBS 342.82</strain>
    </source>
</reference>
<name>A0A6J3M1K6_9PEZI</name>
<organism evidence="2">
    <name type="scientific">Dissoconium aciculare CBS 342.82</name>
    <dbReference type="NCBI Taxonomy" id="1314786"/>
    <lineage>
        <taxon>Eukaryota</taxon>
        <taxon>Fungi</taxon>
        <taxon>Dikarya</taxon>
        <taxon>Ascomycota</taxon>
        <taxon>Pezizomycotina</taxon>
        <taxon>Dothideomycetes</taxon>
        <taxon>Dothideomycetidae</taxon>
        <taxon>Mycosphaerellales</taxon>
        <taxon>Dissoconiaceae</taxon>
        <taxon>Dissoconium</taxon>
    </lineage>
</organism>
<dbReference type="Proteomes" id="UP000504637">
    <property type="component" value="Unplaced"/>
</dbReference>
<sequence>MENPSNRFSGVGVVANNKMKMGKHDKCGARAAGGEFGFDGASQGPKILSLPPSSSIPGYASSIVRLHRLREARPCRGLALPDHCGLHAREIRESSTRPCPHFALGQRKEDVVNGAESSILSVISPYNYAQVPSIQRIAGGRWDRRTMKRKKSRCHAGGGVVSELRTIGRIRTSRSPLTLMISFWIGALCVVEILEGRTVGEFYRRLGVRSSRAVRLVSLGIVTLATVQHDLL</sequence>
<evidence type="ECO:0000313" key="2">
    <source>
        <dbReference type="RefSeq" id="XP_033458809.1"/>
    </source>
</evidence>
<gene>
    <name evidence="2" type="ORF">K489DRAFT_381765</name>
</gene>
<dbReference type="GeneID" id="54363005"/>
<dbReference type="AlphaFoldDB" id="A0A6J3M1K6"/>
<proteinExistence type="predicted"/>